<comment type="function">
    <text evidence="2">Catalyzes the exchange of an acyl for a long-chain alkyl group and the formation of the ether bond in the biosynthesis of ether phospholipids.</text>
</comment>
<comment type="caution">
    <text evidence="3">The sequence shown here is derived from an EMBL/GenBank/DDBJ whole genome shotgun (WGS) entry which is preliminary data.</text>
</comment>
<comment type="subcellular location">
    <subcellularLocation>
        <location evidence="2">Peroxisome</location>
    </subcellularLocation>
</comment>
<evidence type="ECO:0000313" key="4">
    <source>
        <dbReference type="Proteomes" id="UP000078046"/>
    </source>
</evidence>
<keyword evidence="2" id="KW-0285">Flavoprotein</keyword>
<comment type="similarity">
    <text evidence="2">Belongs to the FAD-binding oxidoreductase/transferase type 4 family.</text>
</comment>
<gene>
    <name evidence="3" type="ORF">A3Q56_07783</name>
</gene>
<comment type="pathway">
    <text evidence="2">Glycerolipid metabolism; ether lipid biosynthesis.</text>
</comment>
<dbReference type="OrthoDB" id="7786253at2759"/>
<evidence type="ECO:0000256" key="1">
    <source>
        <dbReference type="ARBA" id="ARBA00031574"/>
    </source>
</evidence>
<name>A0A177ATD5_9BILA</name>
<dbReference type="GO" id="GO:0008611">
    <property type="term" value="P:ether lipid biosynthetic process"/>
    <property type="evidence" value="ECO:0007669"/>
    <property type="project" value="UniProtKB-UniPathway"/>
</dbReference>
<dbReference type="GO" id="GO:0005777">
    <property type="term" value="C:peroxisome"/>
    <property type="evidence" value="ECO:0007669"/>
    <property type="project" value="UniProtKB-SubCell"/>
</dbReference>
<dbReference type="GO" id="GO:0008609">
    <property type="term" value="F:alkylglycerone-phosphate synthase activity"/>
    <property type="evidence" value="ECO:0007669"/>
    <property type="project" value="UniProtKB-EC"/>
</dbReference>
<comment type="catalytic activity">
    <reaction evidence="2">
        <text>a long chain fatty alcohol + a 1-acylglycerone 3-phosphate = a 1-O-alkylglycerone 3-phosphate + a long-chain fatty acid + H(+)</text>
        <dbReference type="Rhea" id="RHEA:36171"/>
        <dbReference type="ChEBI" id="CHEBI:15378"/>
        <dbReference type="ChEBI" id="CHEBI:17135"/>
        <dbReference type="ChEBI" id="CHEBI:57534"/>
        <dbReference type="ChEBI" id="CHEBI:57560"/>
        <dbReference type="ChEBI" id="CHEBI:73315"/>
        <dbReference type="EC" id="2.5.1.26"/>
    </reaction>
</comment>
<reference evidence="3 4" key="1">
    <citation type="submission" date="2016-04" db="EMBL/GenBank/DDBJ databases">
        <title>The genome of Intoshia linei affirms orthonectids as highly simplified spiralians.</title>
        <authorList>
            <person name="Mikhailov K.V."/>
            <person name="Slusarev G.S."/>
            <person name="Nikitin M.A."/>
            <person name="Logacheva M.D."/>
            <person name="Penin A."/>
            <person name="Aleoshin V."/>
            <person name="Panchin Y.V."/>
        </authorList>
    </citation>
    <scope>NUCLEOTIDE SEQUENCE [LARGE SCALE GENOMIC DNA]</scope>
    <source>
        <strain evidence="3">Intl2013</strain>
        <tissue evidence="3">Whole animal</tissue>
    </source>
</reference>
<evidence type="ECO:0000313" key="3">
    <source>
        <dbReference type="EMBL" id="OAF64494.1"/>
    </source>
</evidence>
<evidence type="ECO:0000256" key="2">
    <source>
        <dbReference type="RuleBase" id="RU363113"/>
    </source>
</evidence>
<dbReference type="EMBL" id="LWCA01001792">
    <property type="protein sequence ID" value="OAF64494.1"/>
    <property type="molecule type" value="Genomic_DNA"/>
</dbReference>
<keyword evidence="2" id="KW-0274">FAD</keyword>
<dbReference type="EC" id="2.5.1.26" evidence="2"/>
<dbReference type="UniPathway" id="UPA00781"/>
<dbReference type="InterPro" id="IPR025650">
    <property type="entry name" value="Alkyl-DHAP_Synthase"/>
</dbReference>
<dbReference type="Proteomes" id="UP000078046">
    <property type="component" value="Unassembled WGS sequence"/>
</dbReference>
<dbReference type="PANTHER" id="PTHR46568">
    <property type="entry name" value="ALKYLDIHYDROXYACETONEPHOSPHATE SYNTHASE, PEROXISOMAL"/>
    <property type="match status" value="1"/>
</dbReference>
<comment type="subunit">
    <text evidence="2">Homodimer.</text>
</comment>
<protein>
    <recommendedName>
        <fullName evidence="1 2">Alkylglycerone-phosphate synthase</fullName>
        <shortName evidence="2">Alkyl-DHAP synthase</shortName>
        <ecNumber evidence="2">2.5.1.26</ecNumber>
    </recommendedName>
</protein>
<dbReference type="Gene3D" id="3.30.43.10">
    <property type="entry name" value="Uridine Diphospho-n-acetylenolpyruvylglucosamine Reductase, domain 2"/>
    <property type="match status" value="2"/>
</dbReference>
<keyword evidence="2" id="KW-0576">Peroxisome</keyword>
<keyword evidence="2" id="KW-0808">Transferase</keyword>
<dbReference type="PANTHER" id="PTHR46568:SF1">
    <property type="entry name" value="ALKYLDIHYDROXYACETONEPHOSPHATE SYNTHASE, PEROXISOMAL"/>
    <property type="match status" value="1"/>
</dbReference>
<organism evidence="3 4">
    <name type="scientific">Intoshia linei</name>
    <dbReference type="NCBI Taxonomy" id="1819745"/>
    <lineage>
        <taxon>Eukaryota</taxon>
        <taxon>Metazoa</taxon>
        <taxon>Spiralia</taxon>
        <taxon>Lophotrochozoa</taxon>
        <taxon>Mesozoa</taxon>
        <taxon>Orthonectida</taxon>
        <taxon>Rhopaluridae</taxon>
        <taxon>Intoshia</taxon>
    </lineage>
</organism>
<keyword evidence="2" id="KW-0443">Lipid metabolism</keyword>
<dbReference type="AlphaFoldDB" id="A0A177ATD5"/>
<sequence>MNNDKIDNSLPKNKQNILKWNGWGYNYCKWTVENDSLAFKGGDYEISDKSLPELIPFIQRTMGITYSAQDIKLDDKPFDKTFILPPIVNETFEFALKENSQAKYTYSSDEIDRFFHSKGQNLKETYMSQNLEKLDIRIVDLVVWPICSIFSDHGAL</sequence>
<comment type="cofactor">
    <cofactor evidence="2">
        <name>FAD</name>
        <dbReference type="ChEBI" id="CHEBI:57692"/>
    </cofactor>
</comment>
<proteinExistence type="inferred from homology"/>
<keyword evidence="2" id="KW-0444">Lipid biosynthesis</keyword>
<accession>A0A177ATD5</accession>
<dbReference type="InterPro" id="IPR016167">
    <property type="entry name" value="FAD-bd_PCMH_sub1"/>
</dbReference>
<keyword evidence="4" id="KW-1185">Reference proteome</keyword>